<name>A0A645HFN1_9ZZZZ</name>
<organism evidence="1">
    <name type="scientific">bioreactor metagenome</name>
    <dbReference type="NCBI Taxonomy" id="1076179"/>
    <lineage>
        <taxon>unclassified sequences</taxon>
        <taxon>metagenomes</taxon>
        <taxon>ecological metagenomes</taxon>
    </lineage>
</organism>
<sequence length="70" mass="7882">MKILLFTDDEIEIEHYNTMKVLVPPECALLEADHAVVIVANEASWFVEAVGEAAELAGKPYDVLQIKKRR</sequence>
<dbReference type="EMBL" id="VSSQ01092693">
    <property type="protein sequence ID" value="MPN37821.1"/>
    <property type="molecule type" value="Genomic_DNA"/>
</dbReference>
<reference evidence="1" key="1">
    <citation type="submission" date="2019-08" db="EMBL/GenBank/DDBJ databases">
        <authorList>
            <person name="Kucharzyk K."/>
            <person name="Murdoch R.W."/>
            <person name="Higgins S."/>
            <person name="Loffler F."/>
        </authorList>
    </citation>
    <scope>NUCLEOTIDE SEQUENCE</scope>
</reference>
<dbReference type="AlphaFoldDB" id="A0A645HFN1"/>
<gene>
    <name evidence="1" type="ORF">SDC9_185342</name>
</gene>
<evidence type="ECO:0000313" key="1">
    <source>
        <dbReference type="EMBL" id="MPN37821.1"/>
    </source>
</evidence>
<protein>
    <submittedName>
        <fullName evidence="1">Uncharacterized protein</fullName>
    </submittedName>
</protein>
<proteinExistence type="predicted"/>
<accession>A0A645HFN1</accession>
<comment type="caution">
    <text evidence="1">The sequence shown here is derived from an EMBL/GenBank/DDBJ whole genome shotgun (WGS) entry which is preliminary data.</text>
</comment>